<dbReference type="InterPro" id="IPR017508">
    <property type="entry name" value="HipA_N1"/>
</dbReference>
<evidence type="ECO:0000313" key="3">
    <source>
        <dbReference type="Proteomes" id="UP000553343"/>
    </source>
</evidence>
<evidence type="ECO:0000313" key="2">
    <source>
        <dbReference type="EMBL" id="NWH06780.1"/>
    </source>
</evidence>
<dbReference type="InterPro" id="IPR052028">
    <property type="entry name" value="HipA_Ser/Thr_kinase"/>
</dbReference>
<dbReference type="NCBIfam" id="TIGR03071">
    <property type="entry name" value="couple_hipA"/>
    <property type="match status" value="1"/>
</dbReference>
<keyword evidence="3" id="KW-1185">Reference proteome</keyword>
<dbReference type="GO" id="GO:0005829">
    <property type="term" value="C:cytosol"/>
    <property type="evidence" value="ECO:0007669"/>
    <property type="project" value="TreeGrafter"/>
</dbReference>
<feature type="domain" description="HipA N-terminal subdomain 1" evidence="1">
    <location>
        <begin position="7"/>
        <end position="100"/>
    </location>
</feature>
<comment type="caution">
    <text evidence="2">The sequence shown here is derived from an EMBL/GenBank/DDBJ whole genome shotgun (WGS) entry which is preliminary data.</text>
</comment>
<evidence type="ECO:0000259" key="1">
    <source>
        <dbReference type="Pfam" id="PF13657"/>
    </source>
</evidence>
<dbReference type="RefSeq" id="WP_178368230.1">
    <property type="nucleotide sequence ID" value="NZ_JACADJ010000111.1"/>
</dbReference>
<proteinExistence type="predicted"/>
<dbReference type="PANTHER" id="PTHR37419:SF6">
    <property type="entry name" value="KINASE HI_0665-RELATED"/>
    <property type="match status" value="1"/>
</dbReference>
<dbReference type="Pfam" id="PF13657">
    <property type="entry name" value="Couple_hipA"/>
    <property type="match status" value="1"/>
</dbReference>
<dbReference type="EMBL" id="JACADJ010000111">
    <property type="protein sequence ID" value="NWH06780.1"/>
    <property type="molecule type" value="Genomic_DNA"/>
</dbReference>
<organism evidence="2 3">
    <name type="scientific">Desulfobacter latus</name>
    <dbReference type="NCBI Taxonomy" id="2292"/>
    <lineage>
        <taxon>Bacteria</taxon>
        <taxon>Pseudomonadati</taxon>
        <taxon>Thermodesulfobacteriota</taxon>
        <taxon>Desulfobacteria</taxon>
        <taxon>Desulfobacterales</taxon>
        <taxon>Desulfobacteraceae</taxon>
        <taxon>Desulfobacter</taxon>
    </lineage>
</organism>
<reference evidence="2 3" key="1">
    <citation type="submission" date="2020-06" db="EMBL/GenBank/DDBJ databases">
        <title>High-quality draft genome of sulfate reducer Desulfobacter latus type strain AcrS2 isolated from marine sediment.</title>
        <authorList>
            <person name="Hoppe M."/>
            <person name="Larsen C.K."/>
            <person name="Marshall I.P.G."/>
            <person name="Schramm A."/>
            <person name="Marietou A.G."/>
        </authorList>
    </citation>
    <scope>NUCLEOTIDE SEQUENCE [LARGE SCALE GENOMIC DNA]</scope>
    <source>
        <strain evidence="2 3">AcRS2</strain>
    </source>
</reference>
<dbReference type="Proteomes" id="UP000553343">
    <property type="component" value="Unassembled WGS sequence"/>
</dbReference>
<protein>
    <submittedName>
        <fullName evidence="2">HipA N-terminal domain-containing protein</fullName>
    </submittedName>
</protein>
<name>A0A850T342_9BACT</name>
<accession>A0A850T342</accession>
<dbReference type="AlphaFoldDB" id="A0A850T342"/>
<gene>
    <name evidence="2" type="ORF">HXW94_17645</name>
</gene>
<sequence length="105" mass="11936">MDRVGFVYFHHVFAGTLKQDKTGYSFIYDPAYITRGTPVSFNLPLQASPYTADELFPFFENLVSEGWLRDIQSRTQKIDENDRFALLLENGGDLVGAVRVLKDKG</sequence>
<dbReference type="GO" id="GO:0004674">
    <property type="term" value="F:protein serine/threonine kinase activity"/>
    <property type="evidence" value="ECO:0007669"/>
    <property type="project" value="TreeGrafter"/>
</dbReference>
<dbReference type="PANTHER" id="PTHR37419">
    <property type="entry name" value="SERINE/THREONINE-PROTEIN KINASE TOXIN HIPA"/>
    <property type="match status" value="1"/>
</dbReference>